<dbReference type="AlphaFoldDB" id="A0AAV9PJ16"/>
<name>A0AAV9PJ16_9PEZI</name>
<proteinExistence type="inferred from homology"/>
<gene>
    <name evidence="11" type="primary">soh1</name>
    <name evidence="11" type="ORF">LTR77_002575</name>
</gene>
<accession>A0AAV9PJ16</accession>
<evidence type="ECO:0000256" key="4">
    <source>
        <dbReference type="ARBA" id="ARBA00019660"/>
    </source>
</evidence>
<comment type="subcellular location">
    <subcellularLocation>
        <location evidence="1 10">Nucleus</location>
    </subcellularLocation>
</comment>
<evidence type="ECO:0000256" key="5">
    <source>
        <dbReference type="ARBA" id="ARBA00023015"/>
    </source>
</evidence>
<evidence type="ECO:0000256" key="1">
    <source>
        <dbReference type="ARBA" id="ARBA00004123"/>
    </source>
</evidence>
<evidence type="ECO:0000256" key="9">
    <source>
        <dbReference type="ARBA" id="ARBA00025687"/>
    </source>
</evidence>
<dbReference type="RefSeq" id="XP_064662589.1">
    <property type="nucleotide sequence ID" value="XM_064799834.1"/>
</dbReference>
<dbReference type="GeneID" id="89923922"/>
<keyword evidence="12" id="KW-1185">Reference proteome</keyword>
<dbReference type="Proteomes" id="UP001337655">
    <property type="component" value="Unassembled WGS sequence"/>
</dbReference>
<dbReference type="GO" id="GO:0016592">
    <property type="term" value="C:mediator complex"/>
    <property type="evidence" value="ECO:0007669"/>
    <property type="project" value="InterPro"/>
</dbReference>
<organism evidence="11 12">
    <name type="scientific">Saxophila tyrrhenica</name>
    <dbReference type="NCBI Taxonomy" id="1690608"/>
    <lineage>
        <taxon>Eukaryota</taxon>
        <taxon>Fungi</taxon>
        <taxon>Dikarya</taxon>
        <taxon>Ascomycota</taxon>
        <taxon>Pezizomycotina</taxon>
        <taxon>Dothideomycetes</taxon>
        <taxon>Dothideomycetidae</taxon>
        <taxon>Mycosphaerellales</taxon>
        <taxon>Extremaceae</taxon>
        <taxon>Saxophila</taxon>
    </lineage>
</organism>
<dbReference type="InterPro" id="IPR008831">
    <property type="entry name" value="Mediator_Med31"/>
</dbReference>
<comment type="caution">
    <text evidence="11">The sequence shown here is derived from an EMBL/GenBank/DDBJ whole genome shotgun (WGS) entry which is preliminary data.</text>
</comment>
<reference evidence="11 12" key="1">
    <citation type="submission" date="2023-08" db="EMBL/GenBank/DDBJ databases">
        <title>Black Yeasts Isolated from many extreme environments.</title>
        <authorList>
            <person name="Coleine C."/>
            <person name="Stajich J.E."/>
            <person name="Selbmann L."/>
        </authorList>
    </citation>
    <scope>NUCLEOTIDE SEQUENCE [LARGE SCALE GENOMIC DNA]</scope>
    <source>
        <strain evidence="11 12">CCFEE 5935</strain>
    </source>
</reference>
<dbReference type="GO" id="GO:0003712">
    <property type="term" value="F:transcription coregulator activity"/>
    <property type="evidence" value="ECO:0007669"/>
    <property type="project" value="InterPro"/>
</dbReference>
<dbReference type="GO" id="GO:0006355">
    <property type="term" value="P:regulation of DNA-templated transcription"/>
    <property type="evidence" value="ECO:0007669"/>
    <property type="project" value="InterPro"/>
</dbReference>
<comment type="function">
    <text evidence="9 10">Component of the Mediator complex, a coactivator involved in the regulated transcription of nearly all RNA polymerase II-dependent genes. Mediator functions as a bridge to convey information from gene-specific regulatory proteins to the basal RNA polymerase II transcription machinery. Mediator is recruited to promoters by direct interactions with regulatory proteins and serves as a scaffold for the assembly of a functional preinitiation complex with RNA polymerase II and the general transcription factors.</text>
</comment>
<protein>
    <recommendedName>
        <fullName evidence="4 10">Mediator of RNA polymerase II transcription subunit 31</fullName>
    </recommendedName>
</protein>
<evidence type="ECO:0000256" key="7">
    <source>
        <dbReference type="ARBA" id="ARBA00023163"/>
    </source>
</evidence>
<comment type="similarity">
    <text evidence="2 10">Belongs to the Mediator complex subunit 31 family.</text>
</comment>
<evidence type="ECO:0000256" key="10">
    <source>
        <dbReference type="RuleBase" id="RU364129"/>
    </source>
</evidence>
<dbReference type="Gene3D" id="1.10.10.1340">
    <property type="entry name" value="Mediator of RNA polymerase II, submodule Med31 (Soh1)"/>
    <property type="match status" value="1"/>
</dbReference>
<dbReference type="EMBL" id="JAVRRT010000003">
    <property type="protein sequence ID" value="KAK5173894.1"/>
    <property type="molecule type" value="Genomic_DNA"/>
</dbReference>
<keyword evidence="7 10" id="KW-0804">Transcription</keyword>
<evidence type="ECO:0000256" key="8">
    <source>
        <dbReference type="ARBA" id="ARBA00023242"/>
    </source>
</evidence>
<sequence length="121" mass="13975">MAAAQTNGSAPTTTSRDPNFYAGYSRFEIELEFVQSLSNPQYLNYLASQKYFESEEFVAYLEYLQYWREPEYLKYLQYPGPTLKVLELLQEERFRREILIPSVAEAMVAEGFEAATKGLTG</sequence>
<evidence type="ECO:0000256" key="6">
    <source>
        <dbReference type="ARBA" id="ARBA00023159"/>
    </source>
</evidence>
<evidence type="ECO:0000313" key="12">
    <source>
        <dbReference type="Proteomes" id="UP001337655"/>
    </source>
</evidence>
<evidence type="ECO:0000256" key="3">
    <source>
        <dbReference type="ARBA" id="ARBA00011837"/>
    </source>
</evidence>
<dbReference type="FunFam" id="1.10.10.1340:FF:000002">
    <property type="entry name" value="Mediator of RNA polymerase II transcription subunit 31"/>
    <property type="match status" value="1"/>
</dbReference>
<keyword evidence="5 10" id="KW-0805">Transcription regulation</keyword>
<evidence type="ECO:0000256" key="2">
    <source>
        <dbReference type="ARBA" id="ARBA00006378"/>
    </source>
</evidence>
<evidence type="ECO:0000313" key="11">
    <source>
        <dbReference type="EMBL" id="KAK5173894.1"/>
    </source>
</evidence>
<dbReference type="Pfam" id="PF05669">
    <property type="entry name" value="Med31"/>
    <property type="match status" value="1"/>
</dbReference>
<keyword evidence="8 10" id="KW-0539">Nucleus</keyword>
<comment type="subunit">
    <text evidence="3 10">Component of the Mediator complex.</text>
</comment>
<dbReference type="PANTHER" id="PTHR13186">
    <property type="entry name" value="MEDIATOR OF RNA POLYMERASE II TRANSCRIPTION SUBUNIT 31"/>
    <property type="match status" value="1"/>
</dbReference>
<keyword evidence="6 10" id="KW-0010">Activator</keyword>
<dbReference type="InterPro" id="IPR038089">
    <property type="entry name" value="Med31_sf"/>
</dbReference>